<evidence type="ECO:0000313" key="1">
    <source>
        <dbReference type="EMBL" id="KAI3699865.1"/>
    </source>
</evidence>
<dbReference type="EMBL" id="CM042016">
    <property type="protein sequence ID" value="KAI3699865.1"/>
    <property type="molecule type" value="Genomic_DNA"/>
</dbReference>
<protein>
    <submittedName>
        <fullName evidence="1">Uncharacterized protein</fullName>
    </submittedName>
</protein>
<reference evidence="2" key="1">
    <citation type="journal article" date="2022" name="Mol. Ecol. Resour.">
        <title>The genomes of chicory, endive, great burdock and yacon provide insights into Asteraceae palaeo-polyploidization history and plant inulin production.</title>
        <authorList>
            <person name="Fan W."/>
            <person name="Wang S."/>
            <person name="Wang H."/>
            <person name="Wang A."/>
            <person name="Jiang F."/>
            <person name="Liu H."/>
            <person name="Zhao H."/>
            <person name="Xu D."/>
            <person name="Zhang Y."/>
        </authorList>
    </citation>
    <scope>NUCLEOTIDE SEQUENCE [LARGE SCALE GENOMIC DNA]</scope>
    <source>
        <strain evidence="2">cv. Punajuju</strain>
    </source>
</reference>
<proteinExistence type="predicted"/>
<sequence length="345" mass="37972">MENPAEDAGKNNFAGNVNRLSYHKLQTGNQHEYQPQRFSNGGPEFAVNSFVRQGSGNSRAGVIGNFTMQQFYLPNSEKDCLFFVNTGRCSFARRCRFNHPTPENAQVEKEGSNGKASESETEKSSPITPCKFYQAAVPEVEPEYQQVNIFGLPFRLGQPECIFFLRTATCAYGLACKFHHPNPIYYGPYQGGEESEYSQDFSGATNGGYLEPTQGYCSSVPVIGTDYQGVQPTVSWNGQQLPSSQDNASHVTRGLTSCIVLQAANGKTVYILSKNVPVKITQPALNNVGLPQRNGKKVCWHYETSGHCKYGRLCAFDHPSKPSINVDEGSTSKSVPGAKTRTMQE</sequence>
<keyword evidence="2" id="KW-1185">Reference proteome</keyword>
<accession>A0ACB8ZUR8</accession>
<reference evidence="1 2" key="2">
    <citation type="journal article" date="2022" name="Mol. Ecol. Resour.">
        <title>The genomes of chicory, endive, great burdock and yacon provide insights into Asteraceae paleo-polyploidization history and plant inulin production.</title>
        <authorList>
            <person name="Fan W."/>
            <person name="Wang S."/>
            <person name="Wang H."/>
            <person name="Wang A."/>
            <person name="Jiang F."/>
            <person name="Liu H."/>
            <person name="Zhao H."/>
            <person name="Xu D."/>
            <person name="Zhang Y."/>
        </authorList>
    </citation>
    <scope>NUCLEOTIDE SEQUENCE [LARGE SCALE GENOMIC DNA]</scope>
    <source>
        <strain evidence="2">cv. Punajuju</strain>
        <tissue evidence="1">Leaves</tissue>
    </source>
</reference>
<evidence type="ECO:0000313" key="2">
    <source>
        <dbReference type="Proteomes" id="UP001055811"/>
    </source>
</evidence>
<dbReference type="Proteomes" id="UP001055811">
    <property type="component" value="Linkage Group LG08"/>
</dbReference>
<comment type="caution">
    <text evidence="1">The sequence shown here is derived from an EMBL/GenBank/DDBJ whole genome shotgun (WGS) entry which is preliminary data.</text>
</comment>
<name>A0ACB8ZUR8_CICIN</name>
<gene>
    <name evidence="1" type="ORF">L2E82_44464</name>
</gene>
<organism evidence="1 2">
    <name type="scientific">Cichorium intybus</name>
    <name type="common">Chicory</name>
    <dbReference type="NCBI Taxonomy" id="13427"/>
    <lineage>
        <taxon>Eukaryota</taxon>
        <taxon>Viridiplantae</taxon>
        <taxon>Streptophyta</taxon>
        <taxon>Embryophyta</taxon>
        <taxon>Tracheophyta</taxon>
        <taxon>Spermatophyta</taxon>
        <taxon>Magnoliopsida</taxon>
        <taxon>eudicotyledons</taxon>
        <taxon>Gunneridae</taxon>
        <taxon>Pentapetalae</taxon>
        <taxon>asterids</taxon>
        <taxon>campanulids</taxon>
        <taxon>Asterales</taxon>
        <taxon>Asteraceae</taxon>
        <taxon>Cichorioideae</taxon>
        <taxon>Cichorieae</taxon>
        <taxon>Cichoriinae</taxon>
        <taxon>Cichorium</taxon>
    </lineage>
</organism>